<feature type="compositionally biased region" description="Acidic residues" evidence="3">
    <location>
        <begin position="177"/>
        <end position="189"/>
    </location>
</feature>
<feature type="region of interest" description="Disordered" evidence="3">
    <location>
        <begin position="81"/>
        <end position="105"/>
    </location>
</feature>
<feature type="compositionally biased region" description="Basic and acidic residues" evidence="3">
    <location>
        <begin position="86"/>
        <end position="97"/>
    </location>
</feature>
<evidence type="ECO:0000256" key="3">
    <source>
        <dbReference type="SAM" id="MobiDB-lite"/>
    </source>
</evidence>
<dbReference type="OMA" id="MMQMGVP"/>
<feature type="DNA-binding region" description="HMG box" evidence="2">
    <location>
        <begin position="99"/>
        <end position="168"/>
    </location>
</feature>
<dbReference type="EMBL" id="CAJNNV010025199">
    <property type="protein sequence ID" value="CAE8613082.1"/>
    <property type="molecule type" value="Genomic_DNA"/>
</dbReference>
<gene>
    <name evidence="5" type="ORF">PGLA1383_LOCUS30865</name>
</gene>
<dbReference type="SMART" id="SM00398">
    <property type="entry name" value="HMG"/>
    <property type="match status" value="2"/>
</dbReference>
<dbReference type="SUPFAM" id="SSF47095">
    <property type="entry name" value="HMG-box"/>
    <property type="match status" value="2"/>
</dbReference>
<name>A0A813FLY1_POLGL</name>
<dbReference type="Pfam" id="PF00505">
    <property type="entry name" value="HMG_box"/>
    <property type="match status" value="2"/>
</dbReference>
<protein>
    <recommendedName>
        <fullName evidence="4">HMG box domain-containing protein</fullName>
    </recommendedName>
</protein>
<proteinExistence type="predicted"/>
<evidence type="ECO:0000259" key="4">
    <source>
        <dbReference type="PROSITE" id="PS50118"/>
    </source>
</evidence>
<evidence type="ECO:0000256" key="2">
    <source>
        <dbReference type="PROSITE-ProRule" id="PRU00267"/>
    </source>
</evidence>
<dbReference type="Gene3D" id="1.10.30.10">
    <property type="entry name" value="High mobility group box domain"/>
    <property type="match status" value="2"/>
</dbReference>
<feature type="DNA-binding region" description="HMG box" evidence="2">
    <location>
        <begin position="6"/>
        <end position="74"/>
    </location>
</feature>
<comment type="caution">
    <text evidence="5">The sequence shown here is derived from an EMBL/GenBank/DDBJ whole genome shotgun (WGS) entry which is preliminary data.</text>
</comment>
<dbReference type="PROSITE" id="PS50118">
    <property type="entry name" value="HMG_BOX_2"/>
    <property type="match status" value="2"/>
</dbReference>
<keyword evidence="2" id="KW-0539">Nucleus</keyword>
<dbReference type="GO" id="GO:0005634">
    <property type="term" value="C:nucleus"/>
    <property type="evidence" value="ECO:0007669"/>
    <property type="project" value="UniProtKB-UniRule"/>
</dbReference>
<dbReference type="Proteomes" id="UP000654075">
    <property type="component" value="Unassembled WGS sequence"/>
</dbReference>
<keyword evidence="1 2" id="KW-0238">DNA-binding</keyword>
<keyword evidence="6" id="KW-1185">Reference proteome</keyword>
<organism evidence="5 6">
    <name type="scientific">Polarella glacialis</name>
    <name type="common">Dinoflagellate</name>
    <dbReference type="NCBI Taxonomy" id="89957"/>
    <lineage>
        <taxon>Eukaryota</taxon>
        <taxon>Sar</taxon>
        <taxon>Alveolata</taxon>
        <taxon>Dinophyceae</taxon>
        <taxon>Suessiales</taxon>
        <taxon>Suessiaceae</taxon>
        <taxon>Polarella</taxon>
    </lineage>
</organism>
<dbReference type="InterPro" id="IPR009071">
    <property type="entry name" value="HMG_box_dom"/>
</dbReference>
<feature type="region of interest" description="Disordered" evidence="3">
    <location>
        <begin position="167"/>
        <end position="205"/>
    </location>
</feature>
<evidence type="ECO:0000313" key="5">
    <source>
        <dbReference type="EMBL" id="CAE8613082.1"/>
    </source>
</evidence>
<dbReference type="InterPro" id="IPR036910">
    <property type="entry name" value="HMG_box_dom_sf"/>
</dbReference>
<sequence length="205" mass="22650">MALEQPKKSQTSYFLWLSANREELAKQAGSKAGAVVSKFAGLKWKELSASAKAPYEKKAVDEKAKYDKAMESFTSQGGVRVRSTKVKAEKKVKDPNRPKKPVGGAYGIFLAEKRESVKKTLPADHKITDITKKVSQMWAVISEVDKNKCQKMYIEKAEAYKAALEEYKKNNGGGDADAGDDDEEEEEEAEKVVEPLAKKSRKAGA</sequence>
<feature type="domain" description="HMG box" evidence="4">
    <location>
        <begin position="6"/>
        <end position="74"/>
    </location>
</feature>
<dbReference type="GO" id="GO:0003677">
    <property type="term" value="F:DNA binding"/>
    <property type="evidence" value="ECO:0007669"/>
    <property type="project" value="UniProtKB-UniRule"/>
</dbReference>
<feature type="domain" description="HMG box" evidence="4">
    <location>
        <begin position="99"/>
        <end position="168"/>
    </location>
</feature>
<dbReference type="AlphaFoldDB" id="A0A813FLY1"/>
<dbReference type="PANTHER" id="PTHR48112">
    <property type="entry name" value="HIGH MOBILITY GROUP PROTEIN DSP1"/>
    <property type="match status" value="1"/>
</dbReference>
<reference evidence="5" key="1">
    <citation type="submission" date="2021-02" db="EMBL/GenBank/DDBJ databases">
        <authorList>
            <person name="Dougan E. K."/>
            <person name="Rhodes N."/>
            <person name="Thang M."/>
            <person name="Chan C."/>
        </authorList>
    </citation>
    <scope>NUCLEOTIDE SEQUENCE</scope>
</reference>
<dbReference type="InterPro" id="IPR050342">
    <property type="entry name" value="HMGB"/>
</dbReference>
<accession>A0A813FLY1</accession>
<dbReference type="OrthoDB" id="1919336at2759"/>
<evidence type="ECO:0000313" key="6">
    <source>
        <dbReference type="Proteomes" id="UP000654075"/>
    </source>
</evidence>
<evidence type="ECO:0000256" key="1">
    <source>
        <dbReference type="ARBA" id="ARBA00023125"/>
    </source>
</evidence>